<dbReference type="AlphaFoldDB" id="A0A840E2G9"/>
<dbReference type="PANTHER" id="PTHR30221:SF1">
    <property type="entry name" value="SMALL-CONDUCTANCE MECHANOSENSITIVE CHANNEL"/>
    <property type="match status" value="1"/>
</dbReference>
<feature type="transmembrane region" description="Helical" evidence="5">
    <location>
        <begin position="189"/>
        <end position="209"/>
    </location>
</feature>
<proteinExistence type="predicted"/>
<dbReference type="GO" id="GO:0008381">
    <property type="term" value="F:mechanosensitive monoatomic ion channel activity"/>
    <property type="evidence" value="ECO:0007669"/>
    <property type="project" value="InterPro"/>
</dbReference>
<dbReference type="Pfam" id="PF05552">
    <property type="entry name" value="MS_channel_1st_1"/>
    <property type="match status" value="2"/>
</dbReference>
<evidence type="ECO:0000313" key="7">
    <source>
        <dbReference type="EMBL" id="MBB4079774.1"/>
    </source>
</evidence>
<dbReference type="RefSeq" id="WP_183496020.1">
    <property type="nucleotide sequence ID" value="NZ_JACIFF010000006.1"/>
</dbReference>
<dbReference type="InterPro" id="IPR045275">
    <property type="entry name" value="MscS_archaea/bacteria_type"/>
</dbReference>
<keyword evidence="8" id="KW-1185">Reference proteome</keyword>
<dbReference type="Gene3D" id="1.10.287.1260">
    <property type="match status" value="2"/>
</dbReference>
<feature type="transmembrane region" description="Helical" evidence="5">
    <location>
        <begin position="159"/>
        <end position="177"/>
    </location>
</feature>
<sequence length="286" mass="30955">MNEATDYSLLFLDSLQAMGRTFMMALPRIFAAIVVLLLGWLIARLISRVVERVLTVAKFDVLAQRVGADDMIARANVKETPSNLIARFIYWVLILVVIITAADTVGWTAVSTEISKLLSYLPQLLAAIVFFIIGFYIVTFIRNAIRGATGSLGISAGRIISSVIYYLLLLIVSLTALEQAGVDTSIITSNMLVIVGAIMLAAAISYGFASREVMANILAGFFNRRVVKIGQTIEVDGQRGEVVAITSLSVTLQINAREKLVIPSQRLISQSVLIVEGGEGVKGMKG</sequence>
<feature type="domain" description="Mechanosensitive ion channel MscS" evidence="6">
    <location>
        <begin position="213"/>
        <end position="272"/>
    </location>
</feature>
<dbReference type="EMBL" id="JACIFF010000006">
    <property type="protein sequence ID" value="MBB4079774.1"/>
    <property type="molecule type" value="Genomic_DNA"/>
</dbReference>
<dbReference type="InterPro" id="IPR008910">
    <property type="entry name" value="MSC_TM_helix"/>
</dbReference>
<dbReference type="InterPro" id="IPR006685">
    <property type="entry name" value="MscS_channel_2nd"/>
</dbReference>
<protein>
    <submittedName>
        <fullName evidence="7">Small-conductance mechanosensitive channel</fullName>
    </submittedName>
</protein>
<organism evidence="7 8">
    <name type="scientific">Neolewinella aquimaris</name>
    <dbReference type="NCBI Taxonomy" id="1835722"/>
    <lineage>
        <taxon>Bacteria</taxon>
        <taxon>Pseudomonadati</taxon>
        <taxon>Bacteroidota</taxon>
        <taxon>Saprospiria</taxon>
        <taxon>Saprospirales</taxon>
        <taxon>Lewinellaceae</taxon>
        <taxon>Neolewinella</taxon>
    </lineage>
</organism>
<evidence type="ECO:0000259" key="6">
    <source>
        <dbReference type="Pfam" id="PF00924"/>
    </source>
</evidence>
<dbReference type="Pfam" id="PF00924">
    <property type="entry name" value="MS_channel_2nd"/>
    <property type="match status" value="1"/>
</dbReference>
<dbReference type="InterPro" id="IPR023408">
    <property type="entry name" value="MscS_beta-dom_sf"/>
</dbReference>
<feature type="transmembrane region" description="Helical" evidence="5">
    <location>
        <begin position="88"/>
        <end position="108"/>
    </location>
</feature>
<keyword evidence="3 5" id="KW-1133">Transmembrane helix</keyword>
<evidence type="ECO:0000256" key="1">
    <source>
        <dbReference type="ARBA" id="ARBA00004370"/>
    </source>
</evidence>
<keyword evidence="2 5" id="KW-0812">Transmembrane</keyword>
<dbReference type="PANTHER" id="PTHR30221">
    <property type="entry name" value="SMALL-CONDUCTANCE MECHANOSENSITIVE CHANNEL"/>
    <property type="match status" value="1"/>
</dbReference>
<reference evidence="7 8" key="1">
    <citation type="submission" date="2020-08" db="EMBL/GenBank/DDBJ databases">
        <title>Genomic Encyclopedia of Type Strains, Phase IV (KMG-IV): sequencing the most valuable type-strain genomes for metagenomic binning, comparative biology and taxonomic classification.</title>
        <authorList>
            <person name="Goeker M."/>
        </authorList>
    </citation>
    <scope>NUCLEOTIDE SEQUENCE [LARGE SCALE GENOMIC DNA]</scope>
    <source>
        <strain evidence="7 8">DSM 105137</strain>
    </source>
</reference>
<feature type="transmembrane region" description="Helical" evidence="5">
    <location>
        <begin position="120"/>
        <end position="138"/>
    </location>
</feature>
<comment type="caution">
    <text evidence="7">The sequence shown here is derived from an EMBL/GenBank/DDBJ whole genome shotgun (WGS) entry which is preliminary data.</text>
</comment>
<feature type="transmembrane region" description="Helical" evidence="5">
    <location>
        <begin position="22"/>
        <end position="43"/>
    </location>
</feature>
<dbReference type="InterPro" id="IPR010920">
    <property type="entry name" value="LSM_dom_sf"/>
</dbReference>
<evidence type="ECO:0000313" key="8">
    <source>
        <dbReference type="Proteomes" id="UP000576209"/>
    </source>
</evidence>
<gene>
    <name evidence="7" type="ORF">GGR28_002401</name>
</gene>
<evidence type="ECO:0000256" key="3">
    <source>
        <dbReference type="ARBA" id="ARBA00022989"/>
    </source>
</evidence>
<dbReference type="SUPFAM" id="SSF50182">
    <property type="entry name" value="Sm-like ribonucleoproteins"/>
    <property type="match status" value="1"/>
</dbReference>
<keyword evidence="4 5" id="KW-0472">Membrane</keyword>
<dbReference type="Proteomes" id="UP000576209">
    <property type="component" value="Unassembled WGS sequence"/>
</dbReference>
<evidence type="ECO:0000256" key="4">
    <source>
        <dbReference type="ARBA" id="ARBA00023136"/>
    </source>
</evidence>
<dbReference type="GO" id="GO:0016020">
    <property type="term" value="C:membrane"/>
    <property type="evidence" value="ECO:0007669"/>
    <property type="project" value="UniProtKB-SubCell"/>
</dbReference>
<name>A0A840E2G9_9BACT</name>
<evidence type="ECO:0000256" key="5">
    <source>
        <dbReference type="SAM" id="Phobius"/>
    </source>
</evidence>
<comment type="subcellular location">
    <subcellularLocation>
        <location evidence="1">Membrane</location>
    </subcellularLocation>
</comment>
<accession>A0A840E2G9</accession>
<dbReference type="Gene3D" id="2.30.30.60">
    <property type="match status" value="1"/>
</dbReference>
<evidence type="ECO:0000256" key="2">
    <source>
        <dbReference type="ARBA" id="ARBA00022692"/>
    </source>
</evidence>